<dbReference type="Proteomes" id="UP000644010">
    <property type="component" value="Unassembled WGS sequence"/>
</dbReference>
<protein>
    <submittedName>
        <fullName evidence="3">Glycosyltransferase</fullName>
    </submittedName>
</protein>
<dbReference type="EMBL" id="JACOOI010000024">
    <property type="protein sequence ID" value="MBC5644963.1"/>
    <property type="molecule type" value="Genomic_DNA"/>
</dbReference>
<dbReference type="InterPro" id="IPR001296">
    <property type="entry name" value="Glyco_trans_1"/>
</dbReference>
<dbReference type="PANTHER" id="PTHR45947">
    <property type="entry name" value="SULFOQUINOVOSYL TRANSFERASE SQD2"/>
    <property type="match status" value="1"/>
</dbReference>
<evidence type="ECO:0000259" key="2">
    <source>
        <dbReference type="Pfam" id="PF13579"/>
    </source>
</evidence>
<organism evidence="3 4">
    <name type="scientific">Parabacteroides segnis</name>
    <dbReference type="NCBI Taxonomy" id="2763058"/>
    <lineage>
        <taxon>Bacteria</taxon>
        <taxon>Pseudomonadati</taxon>
        <taxon>Bacteroidota</taxon>
        <taxon>Bacteroidia</taxon>
        <taxon>Bacteroidales</taxon>
        <taxon>Tannerellaceae</taxon>
        <taxon>Parabacteroides</taxon>
    </lineage>
</organism>
<name>A0ABR7E5M5_9BACT</name>
<dbReference type="InterPro" id="IPR050194">
    <property type="entry name" value="Glycosyltransferase_grp1"/>
</dbReference>
<feature type="domain" description="Glycosyltransferase subfamily 4-like N-terminal" evidence="2">
    <location>
        <begin position="15"/>
        <end position="174"/>
    </location>
</feature>
<feature type="domain" description="Glycosyl transferase family 1" evidence="1">
    <location>
        <begin position="183"/>
        <end position="342"/>
    </location>
</feature>
<gene>
    <name evidence="3" type="ORF">H8S77_18965</name>
</gene>
<dbReference type="PANTHER" id="PTHR45947:SF3">
    <property type="entry name" value="SULFOQUINOVOSYL TRANSFERASE SQD2"/>
    <property type="match status" value="1"/>
</dbReference>
<evidence type="ECO:0000313" key="4">
    <source>
        <dbReference type="Proteomes" id="UP000644010"/>
    </source>
</evidence>
<proteinExistence type="predicted"/>
<accession>A0ABR7E5M5</accession>
<dbReference type="RefSeq" id="WP_186960727.1">
    <property type="nucleotide sequence ID" value="NZ_JACOOI010000024.1"/>
</dbReference>
<dbReference type="SUPFAM" id="SSF53756">
    <property type="entry name" value="UDP-Glycosyltransferase/glycogen phosphorylase"/>
    <property type="match status" value="1"/>
</dbReference>
<dbReference type="Pfam" id="PF13579">
    <property type="entry name" value="Glyco_trans_4_4"/>
    <property type="match status" value="1"/>
</dbReference>
<dbReference type="InterPro" id="IPR028098">
    <property type="entry name" value="Glyco_trans_4-like_N"/>
</dbReference>
<sequence>MKVVHVINSMSSTHGGPSFTTLLTVKGLIRLGADARILTKQMLLGEVPLSDEPFICYLPVSRFYNERWGYLRSLPKALQAMSDADVFHIQELWQYPGYATARSARKRSIPYVVTLHGGMYPEAMEHSFLVKRAALQLFERRLLQEAACIHVTCTEEMEYYRALGFTNPVAVIPNPLEACEVEKTFCPDKPGKVGYLGRLHPRKRVERLLEVWSRLREPGELLIMGDGEPDYVSFLQQEAERLELSSVRFSGWVSGVEKNRLLASLSCLVVPSDFENFGMIVAEALLQEVPVIATTGSPWQELETERCGWWVGNDTDTLTEAVREALELDKDLLHEMGKRGRQLILRKYTMDAVSLQLVQMYDWITGKINTPGFISELNQE</sequence>
<comment type="caution">
    <text evidence="3">The sequence shown here is derived from an EMBL/GenBank/DDBJ whole genome shotgun (WGS) entry which is preliminary data.</text>
</comment>
<dbReference type="Gene3D" id="3.40.50.2000">
    <property type="entry name" value="Glycogen Phosphorylase B"/>
    <property type="match status" value="2"/>
</dbReference>
<evidence type="ECO:0000259" key="1">
    <source>
        <dbReference type="Pfam" id="PF00534"/>
    </source>
</evidence>
<evidence type="ECO:0000313" key="3">
    <source>
        <dbReference type="EMBL" id="MBC5644963.1"/>
    </source>
</evidence>
<reference evidence="3 4" key="1">
    <citation type="submission" date="2020-08" db="EMBL/GenBank/DDBJ databases">
        <title>Genome public.</title>
        <authorList>
            <person name="Liu C."/>
            <person name="Sun Q."/>
        </authorList>
    </citation>
    <scope>NUCLEOTIDE SEQUENCE [LARGE SCALE GENOMIC DNA]</scope>
    <source>
        <strain evidence="3 4">BX2</strain>
    </source>
</reference>
<keyword evidence="4" id="KW-1185">Reference proteome</keyword>
<dbReference type="Pfam" id="PF00534">
    <property type="entry name" value="Glycos_transf_1"/>
    <property type="match status" value="1"/>
</dbReference>